<organism evidence="1 2">
    <name type="scientific">Nitrososphaera gargensis (strain Ga9.2)</name>
    <dbReference type="NCBI Taxonomy" id="1237085"/>
    <lineage>
        <taxon>Archaea</taxon>
        <taxon>Nitrososphaerota</taxon>
        <taxon>Nitrososphaeria</taxon>
        <taxon>Nitrososphaerales</taxon>
        <taxon>Nitrososphaeraceae</taxon>
        <taxon>Nitrososphaera</taxon>
    </lineage>
</organism>
<gene>
    <name evidence="1" type="ordered locus">Ngar_c04700</name>
</gene>
<evidence type="ECO:0000313" key="2">
    <source>
        <dbReference type="Proteomes" id="UP000008037"/>
    </source>
</evidence>
<dbReference type="BioCyc" id="CNIT1237085:G1324-468-MONOMER"/>
<dbReference type="RefSeq" id="WP_015017960.1">
    <property type="nucleotide sequence ID" value="NC_018719.1"/>
</dbReference>
<proteinExistence type="predicted"/>
<name>K0ILX1_NITGG</name>
<evidence type="ECO:0000313" key="1">
    <source>
        <dbReference type="EMBL" id="AFU57414.1"/>
    </source>
</evidence>
<keyword evidence="2" id="KW-1185">Reference proteome</keyword>
<reference evidence="1 2" key="1">
    <citation type="journal article" date="2012" name="Environ. Microbiol.">
        <title>The genome of the ammonia-oxidizing Candidatus Nitrososphaera gargensis: insights into metabolic versatility and environmental adaptations.</title>
        <authorList>
            <person name="Spang A."/>
            <person name="Poehlein A."/>
            <person name="Offre P."/>
            <person name="Zumbragel S."/>
            <person name="Haider S."/>
            <person name="Rychlik N."/>
            <person name="Nowka B."/>
            <person name="Schmeisser C."/>
            <person name="Lebedeva E.V."/>
            <person name="Rattei T."/>
            <person name="Bohm C."/>
            <person name="Schmid M."/>
            <person name="Galushko A."/>
            <person name="Hatzenpichler R."/>
            <person name="Weinmaier T."/>
            <person name="Daniel R."/>
            <person name="Schleper C."/>
            <person name="Spieck E."/>
            <person name="Streit W."/>
            <person name="Wagner M."/>
        </authorList>
    </citation>
    <scope>NUCLEOTIDE SEQUENCE [LARGE SCALE GENOMIC DNA]</scope>
    <source>
        <strain evidence="2">Ga9.2</strain>
    </source>
</reference>
<dbReference type="GeneID" id="13796644"/>
<dbReference type="AlphaFoldDB" id="K0ILX1"/>
<protein>
    <submittedName>
        <fullName evidence="1">Uncharacterized protein</fullName>
    </submittedName>
</protein>
<dbReference type="HOGENOM" id="CLU_1237948_0_0_2"/>
<dbReference type="InParanoid" id="K0ILX1"/>
<dbReference type="STRING" id="1237085.Ngar_c04700"/>
<dbReference type="KEGG" id="nga:Ngar_c04700"/>
<sequence>MFFAFPHTRARFQYAHIRFFEREFGLEYTKFENRRMQEVYQAKTHKLSEVSGYVVWLRRNKAFLIVPTLTSPEPSVFCEIPDWINLEIPPDRAFVVTKGKWGYKVARGVEPSASPIFTVDHYKVTRPDLGSIRPDSTYHDFREILFEGLADVYPEVQDLVAHSIISSPKTLDRLGGLTLSVYNESKATSRVLLAYLKRFLPKEFLRQQALPSFSRADRSQHKA</sequence>
<dbReference type="Proteomes" id="UP000008037">
    <property type="component" value="Chromosome"/>
</dbReference>
<accession>K0ILX1</accession>
<dbReference type="EMBL" id="CP002408">
    <property type="protein sequence ID" value="AFU57414.1"/>
    <property type="molecule type" value="Genomic_DNA"/>
</dbReference>